<gene>
    <name evidence="2" type="ORF">BpHYR1_005841</name>
</gene>
<comment type="caution">
    <text evidence="2">The sequence shown here is derived from an EMBL/GenBank/DDBJ whole genome shotgun (WGS) entry which is preliminary data.</text>
</comment>
<name>A0A3M7SDB7_BRAPC</name>
<reference evidence="2 3" key="1">
    <citation type="journal article" date="2018" name="Sci. Rep.">
        <title>Genomic signatures of local adaptation to the degree of environmental predictability in rotifers.</title>
        <authorList>
            <person name="Franch-Gras L."/>
            <person name="Hahn C."/>
            <person name="Garcia-Roger E.M."/>
            <person name="Carmona M.J."/>
            <person name="Serra M."/>
            <person name="Gomez A."/>
        </authorList>
    </citation>
    <scope>NUCLEOTIDE SEQUENCE [LARGE SCALE GENOMIC DNA]</scope>
    <source>
        <strain evidence="2">HYR1</strain>
    </source>
</reference>
<dbReference type="OrthoDB" id="10629956at2759"/>
<accession>A0A3M7SDB7</accession>
<organism evidence="2 3">
    <name type="scientific">Brachionus plicatilis</name>
    <name type="common">Marine rotifer</name>
    <name type="synonym">Brachionus muelleri</name>
    <dbReference type="NCBI Taxonomy" id="10195"/>
    <lineage>
        <taxon>Eukaryota</taxon>
        <taxon>Metazoa</taxon>
        <taxon>Spiralia</taxon>
        <taxon>Gnathifera</taxon>
        <taxon>Rotifera</taxon>
        <taxon>Eurotatoria</taxon>
        <taxon>Monogononta</taxon>
        <taxon>Pseudotrocha</taxon>
        <taxon>Ploima</taxon>
        <taxon>Brachionidae</taxon>
        <taxon>Brachionus</taxon>
    </lineage>
</organism>
<feature type="region of interest" description="Disordered" evidence="1">
    <location>
        <begin position="169"/>
        <end position="188"/>
    </location>
</feature>
<evidence type="ECO:0000313" key="2">
    <source>
        <dbReference type="EMBL" id="RNA33814.1"/>
    </source>
</evidence>
<dbReference type="AlphaFoldDB" id="A0A3M7SDB7"/>
<proteinExistence type="predicted"/>
<dbReference type="EMBL" id="REGN01001575">
    <property type="protein sequence ID" value="RNA33814.1"/>
    <property type="molecule type" value="Genomic_DNA"/>
</dbReference>
<evidence type="ECO:0000313" key="3">
    <source>
        <dbReference type="Proteomes" id="UP000276133"/>
    </source>
</evidence>
<protein>
    <submittedName>
        <fullName evidence="2">Uncharacterized protein</fullName>
    </submittedName>
</protein>
<sequence length="323" mass="38370">MRQRFNDSSRVSACLNFGGMYEAGYCAPMEKQLTPVQKSQYQMYISQYRFDFKSPKIKSNANTENRNNFRCRCQKCSESLNDYNLQKQTSSLQRNYFSSGASKNSLINCVRPFKEEKIRQKRTNRKKKCLDRTFIKDLPQVMVEKHMDTSSFRSINFYDIQPVMTSSTGSNLNMLKPKRTKKKIPREQNQSVRCGSNVNNNNIDLQNLSKTKRYVDEKKKYKIPKDPNEKRKLDLENFYKIHSENVFKRVYLMQAKKDEKKNCDHFSLMCDKFEIKNPKLTRNFKHKLLLKFQSKRYQITDSMDKQVLTSKYSEIPPDRITQN</sequence>
<dbReference type="Proteomes" id="UP000276133">
    <property type="component" value="Unassembled WGS sequence"/>
</dbReference>
<keyword evidence="3" id="KW-1185">Reference proteome</keyword>
<evidence type="ECO:0000256" key="1">
    <source>
        <dbReference type="SAM" id="MobiDB-lite"/>
    </source>
</evidence>